<feature type="signal peptide" evidence="1">
    <location>
        <begin position="1"/>
        <end position="17"/>
    </location>
</feature>
<feature type="chain" id="PRO_5036811528" evidence="1">
    <location>
        <begin position="18"/>
        <end position="93"/>
    </location>
</feature>
<dbReference type="EMBL" id="BMED01000002">
    <property type="protein sequence ID" value="GGC78946.1"/>
    <property type="molecule type" value="Genomic_DNA"/>
</dbReference>
<dbReference type="AlphaFoldDB" id="A0A916UMW1"/>
<sequence>MRILFLMSIFLTLNATAQPRTSPEVCYQRCTTVPLDEPDSYTEGFTAKLKKIQAMKKDETDPEKLKKLDEAEKNEIEKLRNTIERSCSKFCHF</sequence>
<keyword evidence="1" id="KW-0732">Signal</keyword>
<dbReference type="Proteomes" id="UP000637423">
    <property type="component" value="Unassembled WGS sequence"/>
</dbReference>
<evidence type="ECO:0000313" key="2">
    <source>
        <dbReference type="EMBL" id="GGC78946.1"/>
    </source>
</evidence>
<proteinExistence type="predicted"/>
<gene>
    <name evidence="2" type="ORF">GCM10011396_27690</name>
</gene>
<comment type="caution">
    <text evidence="2">The sequence shown here is derived from an EMBL/GenBank/DDBJ whole genome shotgun (WGS) entry which is preliminary data.</text>
</comment>
<evidence type="ECO:0000256" key="1">
    <source>
        <dbReference type="SAM" id="SignalP"/>
    </source>
</evidence>
<organism evidence="2 3">
    <name type="scientific">Undibacterium terreum</name>
    <dbReference type="NCBI Taxonomy" id="1224302"/>
    <lineage>
        <taxon>Bacteria</taxon>
        <taxon>Pseudomonadati</taxon>
        <taxon>Pseudomonadota</taxon>
        <taxon>Betaproteobacteria</taxon>
        <taxon>Burkholderiales</taxon>
        <taxon>Oxalobacteraceae</taxon>
        <taxon>Undibacterium</taxon>
    </lineage>
</organism>
<reference evidence="2" key="1">
    <citation type="journal article" date="2014" name="Int. J. Syst. Evol. Microbiol.">
        <title>Complete genome sequence of Corynebacterium casei LMG S-19264T (=DSM 44701T), isolated from a smear-ripened cheese.</title>
        <authorList>
            <consortium name="US DOE Joint Genome Institute (JGI-PGF)"/>
            <person name="Walter F."/>
            <person name="Albersmeier A."/>
            <person name="Kalinowski J."/>
            <person name="Ruckert C."/>
        </authorList>
    </citation>
    <scope>NUCLEOTIDE SEQUENCE</scope>
    <source>
        <strain evidence="2">CGMCC 1.10998</strain>
    </source>
</reference>
<evidence type="ECO:0000313" key="3">
    <source>
        <dbReference type="Proteomes" id="UP000637423"/>
    </source>
</evidence>
<keyword evidence="3" id="KW-1185">Reference proteome</keyword>
<reference evidence="2" key="2">
    <citation type="submission" date="2020-09" db="EMBL/GenBank/DDBJ databases">
        <authorList>
            <person name="Sun Q."/>
            <person name="Zhou Y."/>
        </authorList>
    </citation>
    <scope>NUCLEOTIDE SEQUENCE</scope>
    <source>
        <strain evidence="2">CGMCC 1.10998</strain>
    </source>
</reference>
<protein>
    <submittedName>
        <fullName evidence="2">Uncharacterized protein</fullName>
    </submittedName>
</protein>
<accession>A0A916UMW1</accession>
<name>A0A916UMW1_9BURK</name>